<feature type="domain" description="DUF4232" evidence="3">
    <location>
        <begin position="186"/>
        <end position="322"/>
    </location>
</feature>
<dbReference type="RefSeq" id="WP_007502474.1">
    <property type="nucleotide sequence ID" value="NZ_AGBF01000188.1"/>
</dbReference>
<feature type="region of interest" description="Disordered" evidence="1">
    <location>
        <begin position="51"/>
        <end position="79"/>
    </location>
</feature>
<feature type="signal peptide" evidence="2">
    <location>
        <begin position="1"/>
        <end position="19"/>
    </location>
</feature>
<feature type="region of interest" description="Disordered" evidence="1">
    <location>
        <begin position="315"/>
        <end position="337"/>
    </location>
</feature>
<reference evidence="4 5" key="1">
    <citation type="submission" date="2011-08" db="EMBL/GenBank/DDBJ databases">
        <authorList>
            <person name="Lin Y."/>
            <person name="Hao X."/>
            <person name="Johnstone L."/>
            <person name="Miller S.J."/>
            <person name="Wei G."/>
            <person name="Rensing C."/>
        </authorList>
    </citation>
    <scope>NUCLEOTIDE SEQUENCE [LARGE SCALE GENOMIC DNA]</scope>
    <source>
        <strain evidence="4 5">K42</strain>
    </source>
</reference>
<dbReference type="Proteomes" id="UP000004217">
    <property type="component" value="Unassembled WGS sequence"/>
</dbReference>
<feature type="chain" id="PRO_5038695679" evidence="2">
    <location>
        <begin position="20"/>
        <end position="337"/>
    </location>
</feature>
<keyword evidence="5" id="KW-1185">Reference proteome</keyword>
<organism evidence="4 5">
    <name type="scientific">Streptomyces zinciresistens K42</name>
    <dbReference type="NCBI Taxonomy" id="700597"/>
    <lineage>
        <taxon>Bacteria</taxon>
        <taxon>Bacillati</taxon>
        <taxon>Actinomycetota</taxon>
        <taxon>Actinomycetes</taxon>
        <taxon>Kitasatosporales</taxon>
        <taxon>Streptomycetaceae</taxon>
        <taxon>Streptomyces</taxon>
    </lineage>
</organism>
<comment type="caution">
    <text evidence="4">The sequence shown here is derived from an EMBL/GenBank/DDBJ whole genome shotgun (WGS) entry which is preliminary data.</text>
</comment>
<dbReference type="PATRIC" id="fig|700597.3.peg.6027"/>
<proteinExistence type="predicted"/>
<evidence type="ECO:0000256" key="2">
    <source>
        <dbReference type="SAM" id="SignalP"/>
    </source>
</evidence>
<gene>
    <name evidence="4" type="ORF">SZN_30762</name>
</gene>
<keyword evidence="2" id="KW-0732">Signal</keyword>
<accession>G2GKV9</accession>
<dbReference type="PROSITE" id="PS51257">
    <property type="entry name" value="PROKAR_LIPOPROTEIN"/>
    <property type="match status" value="1"/>
</dbReference>
<dbReference type="AlphaFoldDB" id="G2GKV9"/>
<dbReference type="Pfam" id="PF14016">
    <property type="entry name" value="DUF4232"/>
    <property type="match status" value="1"/>
</dbReference>
<keyword evidence="4" id="KW-0449">Lipoprotein</keyword>
<sequence length="337" mass="33725">MPRALHAVSAVLTGVLLLAACGAPRDEAATARAASGAGGAGTEVPCPDILPRYGSEPLPAEQTVTGTPSPLPLSSSGADEDGVRLTGLYAWPRGSGCTAPYSAGFEVTNRTRSTAVTTVTIGFTSASGTRADTAERTLAPLAPGRTAESAVAAGVSAPGGPGVTGAEVVKVRSVPAAEAPSASGPCPASGVRLYADQGDAAMGLRVVGLRLANCGTRPYRVEGSPRVEVLGEDHERVDGVRVLDGTGPIGPVGGSGSPRPLVLRPGEAASATLAWRNTTEAGLEAVNAPYARVWARPGAAPVVVTPEFDLGTTGRLGVGPWQRADSRGGAGTATRRP</sequence>
<dbReference type="InterPro" id="IPR025326">
    <property type="entry name" value="DUF4232"/>
</dbReference>
<dbReference type="OrthoDB" id="3827416at2"/>
<protein>
    <submittedName>
        <fullName evidence="4">Lipoprotein</fullName>
    </submittedName>
</protein>
<dbReference type="EMBL" id="AGBF01000188">
    <property type="protein sequence ID" value="EGX55853.1"/>
    <property type="molecule type" value="Genomic_DNA"/>
</dbReference>
<name>G2GKV9_9ACTN</name>
<evidence type="ECO:0000313" key="5">
    <source>
        <dbReference type="Proteomes" id="UP000004217"/>
    </source>
</evidence>
<evidence type="ECO:0000313" key="4">
    <source>
        <dbReference type="EMBL" id="EGX55853.1"/>
    </source>
</evidence>
<evidence type="ECO:0000256" key="1">
    <source>
        <dbReference type="SAM" id="MobiDB-lite"/>
    </source>
</evidence>
<evidence type="ECO:0000259" key="3">
    <source>
        <dbReference type="Pfam" id="PF14016"/>
    </source>
</evidence>